<dbReference type="PANTHER" id="PTHR10291:SF0">
    <property type="entry name" value="DEHYDRODOLICHYL DIPHOSPHATE SYNTHASE 2"/>
    <property type="match status" value="1"/>
</dbReference>
<dbReference type="AlphaFoldDB" id="A0A644V2I3"/>
<dbReference type="GO" id="GO:0016094">
    <property type="term" value="P:polyprenol biosynthetic process"/>
    <property type="evidence" value="ECO:0007669"/>
    <property type="project" value="TreeGrafter"/>
</dbReference>
<dbReference type="EMBL" id="VSSQ01000205">
    <property type="protein sequence ID" value="MPL85381.1"/>
    <property type="molecule type" value="Genomic_DNA"/>
</dbReference>
<dbReference type="PANTHER" id="PTHR10291">
    <property type="entry name" value="DEHYDRODOLICHYL DIPHOSPHATE SYNTHASE FAMILY MEMBER"/>
    <property type="match status" value="1"/>
</dbReference>
<comment type="caution">
    <text evidence="3">The sequence shown here is derived from an EMBL/GenBank/DDBJ whole genome shotgun (WGS) entry which is preliminary data.</text>
</comment>
<dbReference type="PROSITE" id="PS01066">
    <property type="entry name" value="UPP_SYNTHASE"/>
    <property type="match status" value="1"/>
</dbReference>
<dbReference type="FunFam" id="3.40.1180.10:FF:000001">
    <property type="entry name" value="(2E,6E)-farnesyl-diphosphate-specific ditrans,polycis-undecaprenyl-diphosphate synthase"/>
    <property type="match status" value="1"/>
</dbReference>
<dbReference type="NCBIfam" id="NF011405">
    <property type="entry name" value="PRK14830.1"/>
    <property type="match status" value="1"/>
</dbReference>
<dbReference type="Gene3D" id="3.40.1180.10">
    <property type="entry name" value="Decaprenyl diphosphate synthase-like"/>
    <property type="match status" value="1"/>
</dbReference>
<dbReference type="GO" id="GO:0005829">
    <property type="term" value="C:cytosol"/>
    <property type="evidence" value="ECO:0007669"/>
    <property type="project" value="TreeGrafter"/>
</dbReference>
<dbReference type="Pfam" id="PF01255">
    <property type="entry name" value="Prenyltransf"/>
    <property type="match status" value="1"/>
</dbReference>
<dbReference type="HAMAP" id="MF_01139">
    <property type="entry name" value="ISPT"/>
    <property type="match status" value="1"/>
</dbReference>
<keyword evidence="2 3" id="KW-0808">Transferase</keyword>
<proteinExistence type="inferred from homology"/>
<dbReference type="InterPro" id="IPR018520">
    <property type="entry name" value="UPP_synth-like_CS"/>
</dbReference>
<dbReference type="SUPFAM" id="SSF64005">
    <property type="entry name" value="Undecaprenyl diphosphate synthase"/>
    <property type="match status" value="1"/>
</dbReference>
<dbReference type="InterPro" id="IPR001441">
    <property type="entry name" value="UPP_synth-like"/>
</dbReference>
<dbReference type="NCBIfam" id="TIGR00055">
    <property type="entry name" value="uppS"/>
    <property type="match status" value="1"/>
</dbReference>
<dbReference type="GO" id="GO:0000287">
    <property type="term" value="F:magnesium ion binding"/>
    <property type="evidence" value="ECO:0007669"/>
    <property type="project" value="TreeGrafter"/>
</dbReference>
<dbReference type="GO" id="GO:0008834">
    <property type="term" value="F:ditrans,polycis-undecaprenyl-diphosphate synthase [(2E,6E)-farnesyl-diphosphate specific] activity"/>
    <property type="evidence" value="ECO:0007669"/>
    <property type="project" value="UniProtKB-EC"/>
</dbReference>
<dbReference type="EC" id="2.5.1.31" evidence="3"/>
<sequence length="260" mass="29796">MFKNLFSQNTSLKNIPIAEIKDINLEKVPQHIAIIMDGNGRWAKAQGMPRTFGHNAGAQTLKTIVRFADKLGVKVLSAYVFSTENWKRPITEVNFIMELLSRYLTNEIDEFNENNVQVRFMGSRIGLPTIVNQKMDHAIEATKDNHGIILNLAINYGGQAEILQAVKNIAEQVKNNELAPDAIDNKIFEDNLYSRQLPPPDLLIRPGGDFRISNFMLWQIAYAEIWTTEVFWPAFTQEMLLEAIRDFQKRDRRYGGLNNK</sequence>
<protein>
    <submittedName>
        <fullName evidence="3">Ditrans,polycis-undecaprenyl-diphosphate synthase ((2E,6E)-farnesyl-diphosphate specific)</fullName>
        <ecNumber evidence="3">2.5.1.31</ecNumber>
    </submittedName>
</protein>
<evidence type="ECO:0000256" key="2">
    <source>
        <dbReference type="ARBA" id="ARBA00022679"/>
    </source>
</evidence>
<evidence type="ECO:0000256" key="1">
    <source>
        <dbReference type="ARBA" id="ARBA00001946"/>
    </source>
</evidence>
<comment type="cofactor">
    <cofactor evidence="1">
        <name>Mg(2+)</name>
        <dbReference type="ChEBI" id="CHEBI:18420"/>
    </cofactor>
</comment>
<gene>
    <name evidence="3" type="primary">uppS_12</name>
    <name evidence="3" type="ORF">SDC9_31349</name>
</gene>
<dbReference type="GO" id="GO:0030145">
    <property type="term" value="F:manganese ion binding"/>
    <property type="evidence" value="ECO:0007669"/>
    <property type="project" value="TreeGrafter"/>
</dbReference>
<organism evidence="3">
    <name type="scientific">bioreactor metagenome</name>
    <dbReference type="NCBI Taxonomy" id="1076179"/>
    <lineage>
        <taxon>unclassified sequences</taxon>
        <taxon>metagenomes</taxon>
        <taxon>ecological metagenomes</taxon>
    </lineage>
</organism>
<accession>A0A644V2I3</accession>
<evidence type="ECO:0000313" key="3">
    <source>
        <dbReference type="EMBL" id="MPL85381.1"/>
    </source>
</evidence>
<dbReference type="InterPro" id="IPR036424">
    <property type="entry name" value="UPP_synth-like_sf"/>
</dbReference>
<dbReference type="CDD" id="cd00475">
    <property type="entry name" value="Cis_IPPS"/>
    <property type="match status" value="1"/>
</dbReference>
<name>A0A644V2I3_9ZZZZ</name>
<reference evidence="3" key="1">
    <citation type="submission" date="2019-08" db="EMBL/GenBank/DDBJ databases">
        <authorList>
            <person name="Kucharzyk K."/>
            <person name="Murdoch R.W."/>
            <person name="Higgins S."/>
            <person name="Loffler F."/>
        </authorList>
    </citation>
    <scope>NUCLEOTIDE SEQUENCE</scope>
</reference>